<dbReference type="OrthoDB" id="5078320at2759"/>
<evidence type="ECO:0000259" key="2">
    <source>
        <dbReference type="Pfam" id="PF23155"/>
    </source>
</evidence>
<dbReference type="AlphaFoldDB" id="A0A0B4HSW9"/>
<feature type="domain" description="DUF7053" evidence="2">
    <location>
        <begin position="3"/>
        <end position="175"/>
    </location>
</feature>
<evidence type="ECO:0000313" key="3">
    <source>
        <dbReference type="EMBL" id="KID82544.1"/>
    </source>
</evidence>
<dbReference type="PANTHER" id="PTHR38117:SF2">
    <property type="entry name" value="NACHT AND WD40 DOMAIN PROTEIN"/>
    <property type="match status" value="1"/>
</dbReference>
<protein>
    <submittedName>
        <fullName evidence="3">NACHT and WD40 domain protein</fullName>
    </submittedName>
</protein>
<keyword evidence="4" id="KW-1185">Reference proteome</keyword>
<feature type="compositionally biased region" description="Polar residues" evidence="1">
    <location>
        <begin position="300"/>
        <end position="337"/>
    </location>
</feature>
<proteinExistence type="predicted"/>
<reference evidence="3 4" key="1">
    <citation type="journal article" date="2014" name="Proc. Natl. Acad. Sci. U.S.A.">
        <title>Trajectory and genomic determinants of fungal-pathogen speciation and host adaptation.</title>
        <authorList>
            <person name="Hu X."/>
            <person name="Xiao G."/>
            <person name="Zheng P."/>
            <person name="Shang Y."/>
            <person name="Su Y."/>
            <person name="Zhang X."/>
            <person name="Liu X."/>
            <person name="Zhan S."/>
            <person name="St Leger R.J."/>
            <person name="Wang C."/>
        </authorList>
    </citation>
    <scope>NUCLEOTIDE SEQUENCE [LARGE SCALE GENOMIC DNA]</scope>
    <source>
        <strain evidence="3 4">ARSEF 977</strain>
    </source>
</reference>
<dbReference type="EMBL" id="AZNH01000082">
    <property type="protein sequence ID" value="KID82544.1"/>
    <property type="molecule type" value="Genomic_DNA"/>
</dbReference>
<organism evidence="3 4">
    <name type="scientific">Metarhizium guizhouense (strain ARSEF 977)</name>
    <dbReference type="NCBI Taxonomy" id="1276136"/>
    <lineage>
        <taxon>Eukaryota</taxon>
        <taxon>Fungi</taxon>
        <taxon>Dikarya</taxon>
        <taxon>Ascomycota</taxon>
        <taxon>Pezizomycotina</taxon>
        <taxon>Sordariomycetes</taxon>
        <taxon>Hypocreomycetidae</taxon>
        <taxon>Hypocreales</taxon>
        <taxon>Clavicipitaceae</taxon>
        <taxon>Metarhizium</taxon>
    </lineage>
</organism>
<gene>
    <name evidence="3" type="ORF">MGU_10139</name>
</gene>
<dbReference type="PANTHER" id="PTHR38117">
    <property type="entry name" value="NACHT AND WD40 DOMAIN PROTEIN"/>
    <property type="match status" value="1"/>
</dbReference>
<feature type="region of interest" description="Disordered" evidence="1">
    <location>
        <begin position="288"/>
        <end position="370"/>
    </location>
</feature>
<dbReference type="HOGENOM" id="CLU_028035_0_0_1"/>
<name>A0A0B4HSW9_METGA</name>
<dbReference type="Pfam" id="PF23155">
    <property type="entry name" value="DUF7053"/>
    <property type="match status" value="1"/>
</dbReference>
<feature type="compositionally biased region" description="Polar residues" evidence="1">
    <location>
        <begin position="205"/>
        <end position="216"/>
    </location>
</feature>
<feature type="compositionally biased region" description="Low complexity" evidence="1">
    <location>
        <begin position="288"/>
        <end position="299"/>
    </location>
</feature>
<accession>A0A0B4HSW9</accession>
<evidence type="ECO:0000256" key="1">
    <source>
        <dbReference type="SAM" id="MobiDB-lite"/>
    </source>
</evidence>
<evidence type="ECO:0000313" key="4">
    <source>
        <dbReference type="Proteomes" id="UP000031192"/>
    </source>
</evidence>
<sequence length="370" mass="40866">MLRKKDVFTVITPIPGFIPRQLALDILHSHSEVITLNPLVLEHKPISAPRNAAADEFYSTWYEITQRIQFVPGVGNLGSGKITFTGCFHDMPWGLQTHVYAPFNVDMRSKYQIGGNQPGLEPPEQRELGLGAPADGLYLREDIEIKCNIAMVSFVKSQAKAANKAMVQRIVKKAELLDAGVLKAMMEDGKLKTINPNDRSRLDRTSTVSYSHSSGMPSPPAAFQQPQPLPYQLPASPSHPYYAQHMYQAQGQPAPYNYDKYTPPVPPAPVELPAVELPADIQQYQYYHSQPQSRSPQPQEFTPNYRQSASSSDPRWSLGQPSPSLADTHRTSASSVLSGAGSFGHPSPGLQRTAFAPELAAHTESRDEHK</sequence>
<feature type="compositionally biased region" description="Basic and acidic residues" evidence="1">
    <location>
        <begin position="361"/>
        <end position="370"/>
    </location>
</feature>
<dbReference type="Proteomes" id="UP000031192">
    <property type="component" value="Unassembled WGS sequence"/>
</dbReference>
<feature type="region of interest" description="Disordered" evidence="1">
    <location>
        <begin position="192"/>
        <end position="236"/>
    </location>
</feature>
<feature type="compositionally biased region" description="Low complexity" evidence="1">
    <location>
        <begin position="221"/>
        <end position="236"/>
    </location>
</feature>
<comment type="caution">
    <text evidence="3">The sequence shown here is derived from an EMBL/GenBank/DDBJ whole genome shotgun (WGS) entry which is preliminary data.</text>
</comment>
<dbReference type="InterPro" id="IPR055481">
    <property type="entry name" value="DUF7053"/>
</dbReference>